<keyword evidence="2" id="KW-0813">Transport</keyword>
<sequence>MPRCYPLKYPCLLRKYVLGKLFLADSPVAPMRMVPRVNWPHVVNLGNSIIGVSILTMPFCFQQCGIILGTLLLLFCTWLTLISCQLLMKAGITSRRKSFEFLGSSRLPQQVVTLIGLQLGTMIAQIVVIGDLGPSIISKFTGLEMILLSLPNLWKNDWVVQVRYWRWDGFFQCIPIFSLAFGCQTQLFLLYDELPEPSFNVINKIVSSAVNICSVAYLLVGFFGYIAFCNIEITGDIINMLVPTFFTDMVKLSFVLSIAVTFPLIIFPCRTSLYTMLFPKRPKTSDGFEMSHQIPELHFTLITLAIIVVSMVIGISVPNVEFILGLNGATMGTLICYIMPALFFLRVMSAASEGKGLSKFVLVVGVLILLTSTYTTLNSQDKSHHVEHQQEKRMKDNIAAKDAVQDILEGAKHAPANDHVAVLDKLNHHVGGVEALLGDGHLDPAKDKNKVSVYRIHSQSFGQPEAIEEDICLKCHMKLGGADDVGNPALDRNYAQQQQQPAQNILPQQQQAAMQNAAQNVAQQQQAAQNVAQQQQGAQNVAQQQQQGAQNVAQQQQAAQNMVQQQAAAQNVAQQQQQGAQNVVQQQQGAQNVAQQQQAAQNVVQQQQQAAQNVVQQQGAQNVAQQQQAAQNVVQQQGAQNVAQQQQAAQNVVQQQQQGAQNVVQQQQQGAQNVAQQQAAQNVAQRQQAAQNVAQQQQQAAENVAQQQQAAQNVAQQQQAAQNVAQPQQAAQNVAQQQQPVQNLAQEQQQQAQNAHLQLKARSVNPQQQQQQNIVLQHQQQQQQNPVQQQQQSVQGVRSLSQKDAQKSPVQAVNQIAAKAGHQNKDDHFIHLE</sequence>
<dbReference type="OrthoDB" id="513400at2759"/>
<proteinExistence type="predicted"/>
<feature type="non-terminal residue" evidence="11">
    <location>
        <position position="833"/>
    </location>
</feature>
<evidence type="ECO:0000256" key="7">
    <source>
        <dbReference type="SAM" id="Coils"/>
    </source>
</evidence>
<evidence type="ECO:0000256" key="8">
    <source>
        <dbReference type="SAM" id="MobiDB-lite"/>
    </source>
</evidence>
<dbReference type="AlphaFoldDB" id="A0A0L8GPY0"/>
<dbReference type="STRING" id="37653.A0A0L8GPY0"/>
<feature type="transmembrane region" description="Helical" evidence="9">
    <location>
        <begin position="297"/>
        <end position="317"/>
    </location>
</feature>
<evidence type="ECO:0000256" key="6">
    <source>
        <dbReference type="ARBA" id="ARBA00023136"/>
    </source>
</evidence>
<keyword evidence="5 9" id="KW-1133">Transmembrane helix</keyword>
<feature type="compositionally biased region" description="Low complexity" evidence="8">
    <location>
        <begin position="745"/>
        <end position="755"/>
    </location>
</feature>
<evidence type="ECO:0000256" key="2">
    <source>
        <dbReference type="ARBA" id="ARBA00022448"/>
    </source>
</evidence>
<evidence type="ECO:0000259" key="10">
    <source>
        <dbReference type="Pfam" id="PF01490"/>
    </source>
</evidence>
<keyword evidence="3 9" id="KW-0812">Transmembrane</keyword>
<keyword evidence="7" id="KW-0175">Coiled coil</keyword>
<feature type="compositionally biased region" description="Low complexity" evidence="8">
    <location>
        <begin position="764"/>
        <end position="795"/>
    </location>
</feature>
<feature type="domain" description="Amino acid transporter transmembrane" evidence="10">
    <location>
        <begin position="168"/>
        <end position="376"/>
    </location>
</feature>
<name>A0A0L8GPY0_OCTBM</name>
<evidence type="ECO:0000256" key="5">
    <source>
        <dbReference type="ARBA" id="ARBA00022989"/>
    </source>
</evidence>
<dbReference type="GO" id="GO:0016020">
    <property type="term" value="C:membrane"/>
    <property type="evidence" value="ECO:0007669"/>
    <property type="project" value="UniProtKB-SubCell"/>
</dbReference>
<accession>A0A0L8GPY0</accession>
<feature type="transmembrane region" description="Helical" evidence="9">
    <location>
        <begin position="169"/>
        <end position="191"/>
    </location>
</feature>
<evidence type="ECO:0000313" key="11">
    <source>
        <dbReference type="EMBL" id="KOF78640.1"/>
    </source>
</evidence>
<protein>
    <recommendedName>
        <fullName evidence="10">Amino acid transporter transmembrane domain-containing protein</fullName>
    </recommendedName>
</protein>
<comment type="subcellular location">
    <subcellularLocation>
        <location evidence="1">Membrane</location>
        <topology evidence="1">Multi-pass membrane protein</topology>
    </subcellularLocation>
</comment>
<keyword evidence="4" id="KW-0029">Amino-acid transport</keyword>
<organism evidence="11">
    <name type="scientific">Octopus bimaculoides</name>
    <name type="common">California two-spotted octopus</name>
    <dbReference type="NCBI Taxonomy" id="37653"/>
    <lineage>
        <taxon>Eukaryota</taxon>
        <taxon>Metazoa</taxon>
        <taxon>Spiralia</taxon>
        <taxon>Lophotrochozoa</taxon>
        <taxon>Mollusca</taxon>
        <taxon>Cephalopoda</taxon>
        <taxon>Coleoidea</taxon>
        <taxon>Octopodiformes</taxon>
        <taxon>Octopoda</taxon>
        <taxon>Incirrata</taxon>
        <taxon>Octopodidae</taxon>
        <taxon>Octopus</taxon>
    </lineage>
</organism>
<dbReference type="PANTHER" id="PTHR22950:SF646">
    <property type="entry name" value="SODIUM-COUPLED NEUTRAL AMINO ACID TRANSPORTER 10-RELATED"/>
    <property type="match status" value="1"/>
</dbReference>
<feature type="domain" description="Amino acid transporter transmembrane" evidence="10">
    <location>
        <begin position="39"/>
        <end position="143"/>
    </location>
</feature>
<feature type="transmembrane region" description="Helical" evidence="9">
    <location>
        <begin position="65"/>
        <end position="90"/>
    </location>
</feature>
<evidence type="ECO:0000256" key="1">
    <source>
        <dbReference type="ARBA" id="ARBA00004141"/>
    </source>
</evidence>
<feature type="transmembrane region" description="Helical" evidence="9">
    <location>
        <begin position="41"/>
        <end position="59"/>
    </location>
</feature>
<keyword evidence="6 9" id="KW-0472">Membrane</keyword>
<gene>
    <name evidence="11" type="ORF">OCBIM_22030484mg</name>
</gene>
<dbReference type="EMBL" id="KQ420994">
    <property type="protein sequence ID" value="KOF78640.1"/>
    <property type="molecule type" value="Genomic_DNA"/>
</dbReference>
<evidence type="ECO:0000256" key="9">
    <source>
        <dbReference type="SAM" id="Phobius"/>
    </source>
</evidence>
<feature type="transmembrane region" description="Helical" evidence="9">
    <location>
        <begin position="253"/>
        <end position="277"/>
    </location>
</feature>
<feature type="transmembrane region" description="Helical" evidence="9">
    <location>
        <begin position="212"/>
        <end position="233"/>
    </location>
</feature>
<dbReference type="Pfam" id="PF01490">
    <property type="entry name" value="Aa_trans"/>
    <property type="match status" value="2"/>
</dbReference>
<feature type="region of interest" description="Disordered" evidence="8">
    <location>
        <begin position="745"/>
        <end position="812"/>
    </location>
</feature>
<feature type="transmembrane region" description="Helical" evidence="9">
    <location>
        <begin position="323"/>
        <end position="345"/>
    </location>
</feature>
<feature type="coiled-coil region" evidence="7">
    <location>
        <begin position="690"/>
        <end position="717"/>
    </location>
</feature>
<evidence type="ECO:0000256" key="3">
    <source>
        <dbReference type="ARBA" id="ARBA00022692"/>
    </source>
</evidence>
<feature type="compositionally biased region" description="Polar residues" evidence="8">
    <location>
        <begin position="796"/>
        <end position="812"/>
    </location>
</feature>
<dbReference type="PANTHER" id="PTHR22950">
    <property type="entry name" value="AMINO ACID TRANSPORTER"/>
    <property type="match status" value="1"/>
</dbReference>
<evidence type="ECO:0000256" key="4">
    <source>
        <dbReference type="ARBA" id="ARBA00022970"/>
    </source>
</evidence>
<reference evidence="11" key="1">
    <citation type="submission" date="2015-07" db="EMBL/GenBank/DDBJ databases">
        <title>MeaNS - Measles Nucleotide Surveillance Program.</title>
        <authorList>
            <person name="Tran T."/>
            <person name="Druce J."/>
        </authorList>
    </citation>
    <scope>NUCLEOTIDE SEQUENCE</scope>
    <source>
        <strain evidence="11">UCB-OBI-ISO-001</strain>
        <tissue evidence="11">Gonad</tissue>
    </source>
</reference>
<dbReference type="GO" id="GO:0015179">
    <property type="term" value="F:L-amino acid transmembrane transporter activity"/>
    <property type="evidence" value="ECO:0007669"/>
    <property type="project" value="TreeGrafter"/>
</dbReference>
<dbReference type="InterPro" id="IPR013057">
    <property type="entry name" value="AA_transpt_TM"/>
</dbReference>